<dbReference type="GO" id="GO:0008324">
    <property type="term" value="F:monoatomic cation transmembrane transporter activity"/>
    <property type="evidence" value="ECO:0007669"/>
    <property type="project" value="InterPro"/>
</dbReference>
<organism evidence="10 11">
    <name type="scientific">Caloranaerobacter azorensis</name>
    <dbReference type="NCBI Taxonomy" id="116090"/>
    <lineage>
        <taxon>Bacteria</taxon>
        <taxon>Bacillati</taxon>
        <taxon>Bacillota</taxon>
        <taxon>Tissierellia</taxon>
        <taxon>Tissierellales</taxon>
        <taxon>Thermohalobacteraceae</taxon>
        <taxon>Caloranaerobacter</taxon>
    </lineage>
</organism>
<name>A0A6P1YEW0_9FIRM</name>
<dbReference type="Gene3D" id="3.30.70.1350">
    <property type="entry name" value="Cation efflux protein, cytoplasmic domain"/>
    <property type="match status" value="1"/>
</dbReference>
<dbReference type="RefSeq" id="WP_163235578.1">
    <property type="nucleotide sequence ID" value="NZ_CP048617.1"/>
</dbReference>
<evidence type="ECO:0000256" key="5">
    <source>
        <dbReference type="ARBA" id="ARBA00022989"/>
    </source>
</evidence>
<sequence>MWLLRNNVVDENKRYKIASRITWITIILNLVLAVGKIIIGFISNSSAILADGIHTVSDIGSSVGIVIGFFIAKKPEDEEHQYGHEKAETIAAFLLSLMLIAVGVKMGISSLKLMLCQTAKVPTVIAIWAAAISIVIKELQFRMVMNVGKKIDSKALIADAWHHRSDALSSIAALLGVVGARMGYPLLDPLAGLVVSIIVVKVGVEFFIHGYNELMDVSIEESKLYEISRNLMKNTDIRNINDIKARKHGSKVYVDIKVCVDPNITVYMGHSIAEKVEEEVKRSLKNVKDVMVHVNPCSNHEEMNCLTCKNKTSKYVNKENKR</sequence>
<dbReference type="Gene3D" id="1.20.1510.10">
    <property type="entry name" value="Cation efflux protein transmembrane domain"/>
    <property type="match status" value="1"/>
</dbReference>
<reference evidence="10 11" key="1">
    <citation type="submission" date="2020-02" db="EMBL/GenBank/DDBJ databases">
        <title>Thermophilic hydrogen producing bacteria, Caloranaerobacter azorensis.</title>
        <authorList>
            <person name="Baek K."/>
        </authorList>
    </citation>
    <scope>NUCLEOTIDE SEQUENCE [LARGE SCALE GENOMIC DNA]</scope>
    <source>
        <strain evidence="10 11">T3-1</strain>
    </source>
</reference>
<comment type="subcellular location">
    <subcellularLocation>
        <location evidence="1">Membrane</location>
        <topology evidence="1">Multi-pass membrane protein</topology>
    </subcellularLocation>
</comment>
<evidence type="ECO:0000256" key="4">
    <source>
        <dbReference type="ARBA" id="ARBA00022692"/>
    </source>
</evidence>
<protein>
    <submittedName>
        <fullName evidence="10">Cation transporter</fullName>
    </submittedName>
</protein>
<dbReference type="PANTHER" id="PTHR43840:SF15">
    <property type="entry name" value="MITOCHONDRIAL METAL TRANSPORTER 1-RELATED"/>
    <property type="match status" value="1"/>
</dbReference>
<feature type="domain" description="Cation efflux protein transmembrane" evidence="8">
    <location>
        <begin position="23"/>
        <end position="215"/>
    </location>
</feature>
<evidence type="ECO:0000259" key="8">
    <source>
        <dbReference type="Pfam" id="PF01545"/>
    </source>
</evidence>
<evidence type="ECO:0000313" key="11">
    <source>
        <dbReference type="Proteomes" id="UP000464452"/>
    </source>
</evidence>
<dbReference type="InterPro" id="IPR058533">
    <property type="entry name" value="Cation_efflux_TM"/>
</dbReference>
<dbReference type="NCBIfam" id="TIGR01297">
    <property type="entry name" value="CDF"/>
    <property type="match status" value="1"/>
</dbReference>
<dbReference type="InterPro" id="IPR027470">
    <property type="entry name" value="Cation_efflux_CTD"/>
</dbReference>
<evidence type="ECO:0000259" key="9">
    <source>
        <dbReference type="Pfam" id="PF16916"/>
    </source>
</evidence>
<dbReference type="Pfam" id="PF16916">
    <property type="entry name" value="ZT_dimer"/>
    <property type="match status" value="1"/>
</dbReference>
<evidence type="ECO:0000256" key="7">
    <source>
        <dbReference type="SAM" id="Phobius"/>
    </source>
</evidence>
<dbReference type="FunFam" id="1.20.1510.10:FF:000006">
    <property type="entry name" value="Divalent cation efflux transporter"/>
    <property type="match status" value="1"/>
</dbReference>
<dbReference type="InterPro" id="IPR002524">
    <property type="entry name" value="Cation_efflux"/>
</dbReference>
<keyword evidence="3" id="KW-0813">Transport</keyword>
<comment type="similarity">
    <text evidence="2">Belongs to the cation diffusion facilitator (CDF) transporter (TC 2.A.4) family.</text>
</comment>
<feature type="transmembrane region" description="Helical" evidence="7">
    <location>
        <begin position="48"/>
        <end position="71"/>
    </location>
</feature>
<dbReference type="PANTHER" id="PTHR43840">
    <property type="entry name" value="MITOCHONDRIAL METAL TRANSPORTER 1-RELATED"/>
    <property type="match status" value="1"/>
</dbReference>
<evidence type="ECO:0000313" key="10">
    <source>
        <dbReference type="EMBL" id="QIB27771.1"/>
    </source>
</evidence>
<keyword evidence="4 7" id="KW-0812">Transmembrane</keyword>
<evidence type="ECO:0000256" key="1">
    <source>
        <dbReference type="ARBA" id="ARBA00004141"/>
    </source>
</evidence>
<feature type="transmembrane region" description="Helical" evidence="7">
    <location>
        <begin position="92"/>
        <end position="113"/>
    </location>
</feature>
<proteinExistence type="inferred from homology"/>
<evidence type="ECO:0000256" key="6">
    <source>
        <dbReference type="ARBA" id="ARBA00023136"/>
    </source>
</evidence>
<keyword evidence="5 7" id="KW-1133">Transmembrane helix</keyword>
<dbReference type="GO" id="GO:0016020">
    <property type="term" value="C:membrane"/>
    <property type="evidence" value="ECO:0007669"/>
    <property type="project" value="UniProtKB-SubCell"/>
</dbReference>
<dbReference type="InterPro" id="IPR027469">
    <property type="entry name" value="Cation_efflux_TMD_sf"/>
</dbReference>
<dbReference type="InterPro" id="IPR036837">
    <property type="entry name" value="Cation_efflux_CTD_sf"/>
</dbReference>
<keyword evidence="6 7" id="KW-0472">Membrane</keyword>
<dbReference type="KEGG" id="cazo:G3A45_11045"/>
<dbReference type="Proteomes" id="UP000464452">
    <property type="component" value="Chromosome"/>
</dbReference>
<feature type="transmembrane region" description="Helical" evidence="7">
    <location>
        <begin position="21"/>
        <end position="42"/>
    </location>
</feature>
<evidence type="ECO:0000256" key="2">
    <source>
        <dbReference type="ARBA" id="ARBA00008114"/>
    </source>
</evidence>
<dbReference type="SUPFAM" id="SSF160240">
    <property type="entry name" value="Cation efflux protein cytoplasmic domain-like"/>
    <property type="match status" value="1"/>
</dbReference>
<dbReference type="Pfam" id="PF01545">
    <property type="entry name" value="Cation_efflux"/>
    <property type="match status" value="1"/>
</dbReference>
<accession>A0A6P1YEW0</accession>
<feature type="domain" description="Cation efflux protein cytoplasmic" evidence="9">
    <location>
        <begin position="222"/>
        <end position="297"/>
    </location>
</feature>
<gene>
    <name evidence="10" type="ORF">G3A45_11045</name>
</gene>
<dbReference type="InterPro" id="IPR050291">
    <property type="entry name" value="CDF_Transporter"/>
</dbReference>
<dbReference type="AlphaFoldDB" id="A0A6P1YEW0"/>
<evidence type="ECO:0000256" key="3">
    <source>
        <dbReference type="ARBA" id="ARBA00022448"/>
    </source>
</evidence>
<dbReference type="SUPFAM" id="SSF161111">
    <property type="entry name" value="Cation efflux protein transmembrane domain-like"/>
    <property type="match status" value="1"/>
</dbReference>
<dbReference type="EMBL" id="CP048617">
    <property type="protein sequence ID" value="QIB27771.1"/>
    <property type="molecule type" value="Genomic_DNA"/>
</dbReference>
<feature type="transmembrane region" description="Helical" evidence="7">
    <location>
        <begin position="125"/>
        <end position="145"/>
    </location>
</feature>